<dbReference type="GO" id="GO:0008887">
    <property type="term" value="F:glycerate kinase activity"/>
    <property type="evidence" value="ECO:0007669"/>
    <property type="project" value="InterPro"/>
</dbReference>
<dbReference type="Pfam" id="PF05161">
    <property type="entry name" value="MOFRL"/>
    <property type="match status" value="1"/>
</dbReference>
<protein>
    <submittedName>
        <fullName evidence="3">DUF4147 domain-containing protein</fullName>
    </submittedName>
</protein>
<proteinExistence type="predicted"/>
<name>A0AAU7YYU3_9BACT</name>
<dbReference type="GO" id="GO:0005737">
    <property type="term" value="C:cytoplasm"/>
    <property type="evidence" value="ECO:0007669"/>
    <property type="project" value="TreeGrafter"/>
</dbReference>
<dbReference type="PANTHER" id="PTHR12227:SF0">
    <property type="entry name" value="GLYCERATE KINASE"/>
    <property type="match status" value="1"/>
</dbReference>
<reference evidence="3" key="1">
    <citation type="submission" date="2023-08" db="EMBL/GenBank/DDBJ databases">
        <authorList>
            <person name="Messyasz A."/>
            <person name="Mannisto M.K."/>
            <person name="Kerkhof L.J."/>
            <person name="Haggblom M."/>
        </authorList>
    </citation>
    <scope>NUCLEOTIDE SEQUENCE</scope>
    <source>
        <strain evidence="3">M8UP39</strain>
    </source>
</reference>
<feature type="domain" description="MOFRL-associated" evidence="2">
    <location>
        <begin position="14"/>
        <end position="263"/>
    </location>
</feature>
<organism evidence="3">
    <name type="scientific">Tunturiibacter gelidiferens</name>
    <dbReference type="NCBI Taxonomy" id="3069689"/>
    <lineage>
        <taxon>Bacteria</taxon>
        <taxon>Pseudomonadati</taxon>
        <taxon>Acidobacteriota</taxon>
        <taxon>Terriglobia</taxon>
        <taxon>Terriglobales</taxon>
        <taxon>Acidobacteriaceae</taxon>
        <taxon>Tunturiibacter</taxon>
    </lineage>
</organism>
<dbReference type="PANTHER" id="PTHR12227">
    <property type="entry name" value="GLYCERATE KINASE"/>
    <property type="match status" value="1"/>
</dbReference>
<dbReference type="Gene3D" id="3.40.1480.10">
    <property type="entry name" value="MOFRL domain"/>
    <property type="match status" value="1"/>
</dbReference>
<dbReference type="EMBL" id="CP132938">
    <property type="protein sequence ID" value="XCB21783.1"/>
    <property type="molecule type" value="Genomic_DNA"/>
</dbReference>
<dbReference type="RefSeq" id="WP_353071833.1">
    <property type="nucleotide sequence ID" value="NZ_CP132938.1"/>
</dbReference>
<dbReference type="Gene3D" id="3.40.50.10180">
    <property type="entry name" value="Glycerate kinase, MOFRL-like N-terminal domain"/>
    <property type="match status" value="1"/>
</dbReference>
<dbReference type="InterPro" id="IPR037035">
    <property type="entry name" value="GK-like_C_sf"/>
</dbReference>
<dbReference type="SUPFAM" id="SSF82544">
    <property type="entry name" value="GckA/TtuD-like"/>
    <property type="match status" value="1"/>
</dbReference>
<reference evidence="3" key="2">
    <citation type="journal article" date="2024" name="Environ. Microbiol.">
        <title>Genome analysis and description of Tunturibacter gen. nov. expands the diversity of Terriglobia in tundra soils.</title>
        <authorList>
            <person name="Messyasz A."/>
            <person name="Mannisto M.K."/>
            <person name="Kerkhof L.J."/>
            <person name="Haggblom M.M."/>
        </authorList>
    </citation>
    <scope>NUCLEOTIDE SEQUENCE</scope>
    <source>
        <strain evidence="3">M8UP39</strain>
    </source>
</reference>
<evidence type="ECO:0000259" key="1">
    <source>
        <dbReference type="Pfam" id="PF05161"/>
    </source>
</evidence>
<evidence type="ECO:0000313" key="3">
    <source>
        <dbReference type="EMBL" id="XCB21783.1"/>
    </source>
</evidence>
<gene>
    <name evidence="3" type="ORF">RBB81_19685</name>
</gene>
<dbReference type="InterPro" id="IPR038614">
    <property type="entry name" value="GK_N_sf"/>
</dbReference>
<sequence>MITTASGLREVACNLFLQSLADCSIEQAVNRKVKRIAGAGDTTFLTIGDDVVDLSRIRRIGVVAAGKAASPMLKALLPSLRGLSQCDLSGVVIASDRPTDLLPGFQFFAGGHPTPNQASIDGAEAAVALVRSLRKEAIATGDSLCLFLISGGASAMMELPLDSRITLEDMVKFHRELVHSGGSIAEINCVRKHFSAVKGGRLVLEAEGVLSYSLLVSDVPLRHLDALGSGPTLPDSSTVDQCKEILERYGLMGRFPASVRQFFSSTQLHETPKSAQLRSKAVTLLSSEDLVEIVEQRARDLGFYVVVDNTCDDWSYSVAAEYLLERLRGLRRDHGRVCVISSGEVTVELSARISLDGNDKLGVGGRNQHFALYAATLLRSLDARTVVLSAGTDGIDGNSSAAGAVVDETLLDDEKLLPQAQGSLQRFDSGTFLQEAGLSIVTGATGNNLRDLRILLAAKF</sequence>
<accession>A0AAU7YYU3</accession>
<dbReference type="InterPro" id="IPR007835">
    <property type="entry name" value="MOFRL"/>
</dbReference>
<dbReference type="InterPro" id="IPR039760">
    <property type="entry name" value="MOFRL_protein"/>
</dbReference>
<dbReference type="Pfam" id="PF13660">
    <property type="entry name" value="DUF4147"/>
    <property type="match status" value="1"/>
</dbReference>
<evidence type="ECO:0000259" key="2">
    <source>
        <dbReference type="Pfam" id="PF13660"/>
    </source>
</evidence>
<dbReference type="AlphaFoldDB" id="A0AAU7YYU3"/>
<feature type="domain" description="MOFRL" evidence="1">
    <location>
        <begin position="337"/>
        <end position="451"/>
    </location>
</feature>
<dbReference type="KEGG" id="tgi:RBB81_19685"/>
<dbReference type="InterPro" id="IPR025286">
    <property type="entry name" value="MOFRL_assoc_dom"/>
</dbReference>